<dbReference type="InterPro" id="IPR001624">
    <property type="entry name" value="FliE"/>
</dbReference>
<accession>A0A9W6LKP2</accession>
<keyword evidence="8" id="KW-1185">Reference proteome</keyword>
<evidence type="ECO:0000256" key="6">
    <source>
        <dbReference type="SAM" id="Coils"/>
    </source>
</evidence>
<evidence type="ECO:0000313" key="7">
    <source>
        <dbReference type="EMBL" id="GLI54451.1"/>
    </source>
</evidence>
<dbReference type="EMBL" id="BSDX01000001">
    <property type="protein sequence ID" value="GLI54451.1"/>
    <property type="molecule type" value="Genomic_DNA"/>
</dbReference>
<evidence type="ECO:0000256" key="5">
    <source>
        <dbReference type="NCBIfam" id="TIGR00205"/>
    </source>
</evidence>
<keyword evidence="7" id="KW-0966">Cell projection</keyword>
<comment type="subcellular location">
    <subcellularLocation>
        <location evidence="1 4">Bacterial flagellum basal body</location>
    </subcellularLocation>
</comment>
<sequence length="97" mass="10937">MTEIKNISELLGKSLQDLKELQGTQKESFEQALKDAIKEASQVEQEAQNAIEAFSKGELSIHQVVLAMEKADMTLQTLIQVRNKVLTAYEEISRMQV</sequence>
<dbReference type="AlphaFoldDB" id="A0A9W6LKP2"/>
<proteinExistence type="inferred from homology"/>
<dbReference type="PRINTS" id="PR01006">
    <property type="entry name" value="FLGHOOKFLIE"/>
</dbReference>
<gene>
    <name evidence="4 7" type="primary">fliE</name>
    <name evidence="7" type="ORF">TISLANDTSLP1_21440</name>
</gene>
<dbReference type="GO" id="GO:0005198">
    <property type="term" value="F:structural molecule activity"/>
    <property type="evidence" value="ECO:0007669"/>
    <property type="project" value="UniProtKB-UniRule"/>
</dbReference>
<evidence type="ECO:0000256" key="1">
    <source>
        <dbReference type="ARBA" id="ARBA00004117"/>
    </source>
</evidence>
<keyword evidence="7" id="KW-0969">Cilium</keyword>
<evidence type="ECO:0000256" key="2">
    <source>
        <dbReference type="ARBA" id="ARBA00009272"/>
    </source>
</evidence>
<evidence type="ECO:0000313" key="8">
    <source>
        <dbReference type="Proteomes" id="UP001144297"/>
    </source>
</evidence>
<name>A0A9W6LKP2_9BACT</name>
<organism evidence="7 8">
    <name type="scientific">Thermodesulfovibrio yellowstonii</name>
    <dbReference type="NCBI Taxonomy" id="28262"/>
    <lineage>
        <taxon>Bacteria</taxon>
        <taxon>Pseudomonadati</taxon>
        <taxon>Nitrospirota</taxon>
        <taxon>Thermodesulfovibrionia</taxon>
        <taxon>Thermodesulfovibrionales</taxon>
        <taxon>Thermodesulfovibrionaceae</taxon>
        <taxon>Thermodesulfovibrio</taxon>
    </lineage>
</organism>
<comment type="similarity">
    <text evidence="2 4">Belongs to the FliE family.</text>
</comment>
<feature type="coiled-coil region" evidence="6">
    <location>
        <begin position="26"/>
        <end position="53"/>
    </location>
</feature>
<dbReference type="PANTHER" id="PTHR34653">
    <property type="match status" value="1"/>
</dbReference>
<dbReference type="GO" id="GO:0009425">
    <property type="term" value="C:bacterial-type flagellum basal body"/>
    <property type="evidence" value="ECO:0007669"/>
    <property type="project" value="UniProtKB-SubCell"/>
</dbReference>
<dbReference type="HAMAP" id="MF_00724">
    <property type="entry name" value="FliE"/>
    <property type="match status" value="1"/>
</dbReference>
<dbReference type="NCBIfam" id="TIGR00205">
    <property type="entry name" value="fliE"/>
    <property type="match status" value="1"/>
</dbReference>
<dbReference type="PANTHER" id="PTHR34653:SF1">
    <property type="entry name" value="FLAGELLAR HOOK-BASAL BODY COMPLEX PROTEIN FLIE"/>
    <property type="match status" value="1"/>
</dbReference>
<dbReference type="GO" id="GO:0071973">
    <property type="term" value="P:bacterial-type flagellum-dependent cell motility"/>
    <property type="evidence" value="ECO:0007669"/>
    <property type="project" value="InterPro"/>
</dbReference>
<reference evidence="7" key="1">
    <citation type="submission" date="2022-12" db="EMBL/GenBank/DDBJ databases">
        <title>Reference genome sequencing for broad-spectrum identification of bacterial and archaeal isolates by mass spectrometry.</title>
        <authorList>
            <person name="Sekiguchi Y."/>
            <person name="Tourlousse D.M."/>
        </authorList>
    </citation>
    <scope>NUCLEOTIDE SEQUENCE</scope>
    <source>
        <strain evidence="7">TSL-P1</strain>
    </source>
</reference>
<keyword evidence="7" id="KW-0282">Flagellum</keyword>
<keyword evidence="3 4" id="KW-0975">Bacterial flagellum</keyword>
<dbReference type="GO" id="GO:0003774">
    <property type="term" value="F:cytoskeletal motor activity"/>
    <property type="evidence" value="ECO:0007669"/>
    <property type="project" value="InterPro"/>
</dbReference>
<dbReference type="Proteomes" id="UP001144297">
    <property type="component" value="Unassembled WGS sequence"/>
</dbReference>
<evidence type="ECO:0000256" key="4">
    <source>
        <dbReference type="HAMAP-Rule" id="MF_00724"/>
    </source>
</evidence>
<evidence type="ECO:0000256" key="3">
    <source>
        <dbReference type="ARBA" id="ARBA00023143"/>
    </source>
</evidence>
<comment type="caution">
    <text evidence="7">The sequence shown here is derived from an EMBL/GenBank/DDBJ whole genome shotgun (WGS) entry which is preliminary data.</text>
</comment>
<keyword evidence="6" id="KW-0175">Coiled coil</keyword>
<dbReference type="Pfam" id="PF02049">
    <property type="entry name" value="FliE"/>
    <property type="match status" value="1"/>
</dbReference>
<protein>
    <recommendedName>
        <fullName evidence="4 5">Flagellar hook-basal body complex protein FliE</fullName>
    </recommendedName>
</protein>